<feature type="transmembrane region" description="Helical" evidence="8">
    <location>
        <begin position="366"/>
        <end position="387"/>
    </location>
</feature>
<feature type="transmembrane region" description="Helical" evidence="8">
    <location>
        <begin position="16"/>
        <end position="37"/>
    </location>
</feature>
<evidence type="ECO:0000256" key="6">
    <source>
        <dbReference type="ARBA" id="ARBA00022989"/>
    </source>
</evidence>
<evidence type="ECO:0000256" key="3">
    <source>
        <dbReference type="ARBA" id="ARBA00022676"/>
    </source>
</evidence>
<dbReference type="PANTHER" id="PTHR33908:SF3">
    <property type="entry name" value="UNDECAPRENYL PHOSPHATE-ALPHA-4-AMINO-4-DEOXY-L-ARABINOSE ARABINOSYL TRANSFERASE"/>
    <property type="match status" value="1"/>
</dbReference>
<feature type="transmembrane region" description="Helical" evidence="8">
    <location>
        <begin position="101"/>
        <end position="119"/>
    </location>
</feature>
<protein>
    <submittedName>
        <fullName evidence="10">Glycosyltransferase family 39 protein</fullName>
    </submittedName>
</protein>
<feature type="transmembrane region" description="Helical" evidence="8">
    <location>
        <begin position="125"/>
        <end position="144"/>
    </location>
</feature>
<dbReference type="Proteomes" id="UP000584642">
    <property type="component" value="Unassembled WGS sequence"/>
</dbReference>
<feature type="transmembrane region" description="Helical" evidence="8">
    <location>
        <begin position="333"/>
        <end position="354"/>
    </location>
</feature>
<feature type="transmembrane region" description="Helical" evidence="8">
    <location>
        <begin position="277"/>
        <end position="301"/>
    </location>
</feature>
<organism evidence="10 11">
    <name type="scientific">Azospirillum oleiclasticum</name>
    <dbReference type="NCBI Taxonomy" id="2735135"/>
    <lineage>
        <taxon>Bacteria</taxon>
        <taxon>Pseudomonadati</taxon>
        <taxon>Pseudomonadota</taxon>
        <taxon>Alphaproteobacteria</taxon>
        <taxon>Rhodospirillales</taxon>
        <taxon>Azospirillaceae</taxon>
        <taxon>Azospirillum</taxon>
    </lineage>
</organism>
<name>A0ABX2T3G5_9PROT</name>
<comment type="subcellular location">
    <subcellularLocation>
        <location evidence="1">Cell membrane</location>
        <topology evidence="1">Multi-pass membrane protein</topology>
    </subcellularLocation>
</comment>
<feature type="domain" description="ArnT-like N-terminal" evidence="9">
    <location>
        <begin position="40"/>
        <end position="245"/>
    </location>
</feature>
<feature type="transmembrane region" description="Helical" evidence="8">
    <location>
        <begin position="308"/>
        <end position="327"/>
    </location>
</feature>
<dbReference type="Pfam" id="PF02366">
    <property type="entry name" value="PMT"/>
    <property type="match status" value="1"/>
</dbReference>
<evidence type="ECO:0000256" key="8">
    <source>
        <dbReference type="SAM" id="Phobius"/>
    </source>
</evidence>
<feature type="transmembrane region" description="Helical" evidence="8">
    <location>
        <begin position="151"/>
        <end position="170"/>
    </location>
</feature>
<evidence type="ECO:0000259" key="9">
    <source>
        <dbReference type="Pfam" id="PF02366"/>
    </source>
</evidence>
<dbReference type="EMBL" id="JABFDB010000001">
    <property type="protein sequence ID" value="NYZ18857.1"/>
    <property type="molecule type" value="Genomic_DNA"/>
</dbReference>
<feature type="transmembrane region" description="Helical" evidence="8">
    <location>
        <begin position="393"/>
        <end position="410"/>
    </location>
</feature>
<dbReference type="InterPro" id="IPR003342">
    <property type="entry name" value="ArnT-like_N"/>
</dbReference>
<keyword evidence="4" id="KW-0808">Transferase</keyword>
<evidence type="ECO:0000313" key="10">
    <source>
        <dbReference type="EMBL" id="NYZ18857.1"/>
    </source>
</evidence>
<evidence type="ECO:0000256" key="1">
    <source>
        <dbReference type="ARBA" id="ARBA00004651"/>
    </source>
</evidence>
<keyword evidence="5 8" id="KW-0812">Transmembrane</keyword>
<keyword evidence="3" id="KW-0328">Glycosyltransferase</keyword>
<keyword evidence="6 8" id="KW-1133">Transmembrane helix</keyword>
<keyword evidence="11" id="KW-1185">Reference proteome</keyword>
<proteinExistence type="predicted"/>
<evidence type="ECO:0000256" key="5">
    <source>
        <dbReference type="ARBA" id="ARBA00022692"/>
    </source>
</evidence>
<feature type="transmembrane region" description="Helical" evidence="8">
    <location>
        <begin position="182"/>
        <end position="213"/>
    </location>
</feature>
<sequence>MAAGWAEGTSAGRLSAVVYALLTLLCVALYAPGFTSVPPFDRDESRFAQASFQMLESGDLVDIRFQDEARHKKPVGIYWLQAASTALLGTAGEKAIWTYRVPSLLGAVAAVLATAWLGARQFGPAVGTMAAVMLAGCVVLGVEARMAKTDAVMLATITVAQAALAAVYLGRHGERPGWGLPLLFWIAVGLSVLVKGPIVALVSGGTVAMLALWDRRAGWLARLRPLAGLGIVLLIAAPWLIAITLKTQGAFFTESVGHDMMGKVAGGQEGKGLPPGYYLGTFFITFAPWSFLTLLALPWIWRNRRDDAVRFCIAWILPTWIVFEVVPTKLLHYTLPVFPAVALLTAGAALDAAAPTAGRVLRWASAALGVGAMAALALAVALVPWLVDGDVAWAAWIILPAVVALAVLAVRQRFAGKPRGAVAVALAGAVLLYAVAYAIVLPGVPGLWVGREAGVLVAANRPCASTRVASAGYSEPSLVFAVGTDTLLTRGDGAARHLLGDPSCALALVDGREEAAFRTALAGAGATALGTVRGFNYNNGRRIALTLYRLAPAPAVAAPTG</sequence>
<feature type="transmembrane region" description="Helical" evidence="8">
    <location>
        <begin position="225"/>
        <end position="245"/>
    </location>
</feature>
<dbReference type="PANTHER" id="PTHR33908">
    <property type="entry name" value="MANNOSYLTRANSFERASE YKCB-RELATED"/>
    <property type="match status" value="1"/>
</dbReference>
<gene>
    <name evidence="10" type="ORF">HND93_03970</name>
</gene>
<dbReference type="InterPro" id="IPR050297">
    <property type="entry name" value="LipidA_mod_glycosyltrf_83"/>
</dbReference>
<reference evidence="10 11" key="1">
    <citation type="submission" date="2020-05" db="EMBL/GenBank/DDBJ databases">
        <title>Azospirillum oleiclasticum sp. nov, a nitrogen-fixing and heavy crude oil-emulsifying bacterium isolated from the crude oil of Yumen Oilfield.</title>
        <authorList>
            <person name="Wu D."/>
            <person name="Cai M."/>
            <person name="Zhang X."/>
        </authorList>
    </citation>
    <scope>NUCLEOTIDE SEQUENCE [LARGE SCALE GENOMIC DNA]</scope>
    <source>
        <strain evidence="10 11">ROY-1-1-2</strain>
    </source>
</reference>
<accession>A0ABX2T3G5</accession>
<keyword evidence="2" id="KW-1003">Cell membrane</keyword>
<evidence type="ECO:0000256" key="7">
    <source>
        <dbReference type="ARBA" id="ARBA00023136"/>
    </source>
</evidence>
<keyword evidence="7 8" id="KW-0472">Membrane</keyword>
<evidence type="ECO:0000256" key="2">
    <source>
        <dbReference type="ARBA" id="ARBA00022475"/>
    </source>
</evidence>
<comment type="caution">
    <text evidence="10">The sequence shown here is derived from an EMBL/GenBank/DDBJ whole genome shotgun (WGS) entry which is preliminary data.</text>
</comment>
<evidence type="ECO:0000313" key="11">
    <source>
        <dbReference type="Proteomes" id="UP000584642"/>
    </source>
</evidence>
<feature type="transmembrane region" description="Helical" evidence="8">
    <location>
        <begin position="422"/>
        <end position="441"/>
    </location>
</feature>
<evidence type="ECO:0000256" key="4">
    <source>
        <dbReference type="ARBA" id="ARBA00022679"/>
    </source>
</evidence>